<organism evidence="7">
    <name type="scientific">Ditylum brightwellii</name>
    <dbReference type="NCBI Taxonomy" id="49249"/>
    <lineage>
        <taxon>Eukaryota</taxon>
        <taxon>Sar</taxon>
        <taxon>Stramenopiles</taxon>
        <taxon>Ochrophyta</taxon>
        <taxon>Bacillariophyta</taxon>
        <taxon>Mediophyceae</taxon>
        <taxon>Lithodesmiophycidae</taxon>
        <taxon>Lithodesmiales</taxon>
        <taxon>Lithodesmiaceae</taxon>
        <taxon>Ditylum</taxon>
    </lineage>
</organism>
<dbReference type="PANTHER" id="PTHR11863">
    <property type="entry name" value="STEROL DESATURASE"/>
    <property type="match status" value="1"/>
</dbReference>
<dbReference type="GO" id="GO:0005506">
    <property type="term" value="F:iron ion binding"/>
    <property type="evidence" value="ECO:0007669"/>
    <property type="project" value="InterPro"/>
</dbReference>
<keyword evidence="4 5" id="KW-0472">Membrane</keyword>
<dbReference type="GO" id="GO:0016491">
    <property type="term" value="F:oxidoreductase activity"/>
    <property type="evidence" value="ECO:0007669"/>
    <property type="project" value="InterPro"/>
</dbReference>
<evidence type="ECO:0000256" key="4">
    <source>
        <dbReference type="ARBA" id="ARBA00023136"/>
    </source>
</evidence>
<dbReference type="AlphaFoldDB" id="A0A7S4VM59"/>
<sequence>MPGDTTGQSTGAFPRIYPRPVYPSAWEILGNTLKELVWQVGIQGALIALAIKPYYDASRDFAQEIGMDDRLYFAITINLMHTIMYLLCNLTYLTFDYFELFSEYKLERKPYMIAKPNILKKMVMSAAFGQLVTNPISSYYIFPIFRKFGMAGLDDPLPGFLGIIKQLLFGKLFNEVGFYFTHRLLHTKYLYKTFHKQHHEFVGTIGFAAEYSGLVETIFSNMLPSFGGMIFFGAHPMLLFLWICLRLFSTYETHSGYCFEGTFLDTIGILHGAGTSHHDHHHTVNQGNFGSSRLDYIFGTMDHYMQMGGTKGYIKLKRGE</sequence>
<keyword evidence="3 5" id="KW-1133">Transmembrane helix</keyword>
<accession>A0A7S4VM59</accession>
<evidence type="ECO:0000256" key="2">
    <source>
        <dbReference type="ARBA" id="ARBA00022692"/>
    </source>
</evidence>
<feature type="transmembrane region" description="Helical" evidence="5">
    <location>
        <begin position="225"/>
        <end position="245"/>
    </location>
</feature>
<evidence type="ECO:0000256" key="3">
    <source>
        <dbReference type="ARBA" id="ARBA00022989"/>
    </source>
</evidence>
<evidence type="ECO:0000256" key="5">
    <source>
        <dbReference type="SAM" id="Phobius"/>
    </source>
</evidence>
<evidence type="ECO:0000259" key="6">
    <source>
        <dbReference type="Pfam" id="PF04116"/>
    </source>
</evidence>
<feature type="domain" description="Fatty acid hydroxylase" evidence="6">
    <location>
        <begin position="168"/>
        <end position="300"/>
    </location>
</feature>
<dbReference type="Pfam" id="PF04116">
    <property type="entry name" value="FA_hydroxylase"/>
    <property type="match status" value="1"/>
</dbReference>
<feature type="transmembrane region" description="Helical" evidence="5">
    <location>
        <begin position="75"/>
        <end position="101"/>
    </location>
</feature>
<dbReference type="GO" id="GO:0016020">
    <property type="term" value="C:membrane"/>
    <property type="evidence" value="ECO:0007669"/>
    <property type="project" value="UniProtKB-SubCell"/>
</dbReference>
<comment type="subcellular location">
    <subcellularLocation>
        <location evidence="1">Membrane</location>
    </subcellularLocation>
</comment>
<proteinExistence type="predicted"/>
<keyword evidence="2 5" id="KW-0812">Transmembrane</keyword>
<feature type="transmembrane region" description="Helical" evidence="5">
    <location>
        <begin position="162"/>
        <end position="180"/>
    </location>
</feature>
<dbReference type="InterPro" id="IPR050307">
    <property type="entry name" value="Sterol_Desaturase_Related"/>
</dbReference>
<dbReference type="EMBL" id="HBNS01052693">
    <property type="protein sequence ID" value="CAE4653637.1"/>
    <property type="molecule type" value="Transcribed_RNA"/>
</dbReference>
<dbReference type="InterPro" id="IPR006694">
    <property type="entry name" value="Fatty_acid_hydroxylase"/>
</dbReference>
<dbReference type="GO" id="GO:0008610">
    <property type="term" value="P:lipid biosynthetic process"/>
    <property type="evidence" value="ECO:0007669"/>
    <property type="project" value="InterPro"/>
</dbReference>
<feature type="transmembrane region" description="Helical" evidence="5">
    <location>
        <begin position="122"/>
        <end position="142"/>
    </location>
</feature>
<feature type="transmembrane region" description="Helical" evidence="5">
    <location>
        <begin position="201"/>
        <end position="219"/>
    </location>
</feature>
<gene>
    <name evidence="7" type="ORF">DBRI00130_LOCUS38580</name>
</gene>
<evidence type="ECO:0000256" key="1">
    <source>
        <dbReference type="ARBA" id="ARBA00004370"/>
    </source>
</evidence>
<protein>
    <recommendedName>
        <fullName evidence="6">Fatty acid hydroxylase domain-containing protein</fullName>
    </recommendedName>
</protein>
<reference evidence="7" key="1">
    <citation type="submission" date="2021-01" db="EMBL/GenBank/DDBJ databases">
        <authorList>
            <person name="Corre E."/>
            <person name="Pelletier E."/>
            <person name="Niang G."/>
            <person name="Scheremetjew M."/>
            <person name="Finn R."/>
            <person name="Kale V."/>
            <person name="Holt S."/>
            <person name="Cochrane G."/>
            <person name="Meng A."/>
            <person name="Brown T."/>
            <person name="Cohen L."/>
        </authorList>
    </citation>
    <scope>NUCLEOTIDE SEQUENCE</scope>
    <source>
        <strain evidence="7">GSO104</strain>
    </source>
</reference>
<name>A0A7S4VM59_9STRA</name>
<evidence type="ECO:0000313" key="7">
    <source>
        <dbReference type="EMBL" id="CAE4653637.1"/>
    </source>
</evidence>